<evidence type="ECO:0000256" key="4">
    <source>
        <dbReference type="ARBA" id="ARBA00011881"/>
    </source>
</evidence>
<evidence type="ECO:0000256" key="7">
    <source>
        <dbReference type="PIRSR" id="PIRSR600895-51"/>
    </source>
</evidence>
<comment type="catalytic activity">
    <reaction evidence="1 8">
        <text>5-hydroxyisourate + H2O = 5-hydroxy-2-oxo-4-ureido-2,5-dihydro-1H-imidazole-5-carboxylate + H(+)</text>
        <dbReference type="Rhea" id="RHEA:23736"/>
        <dbReference type="ChEBI" id="CHEBI:15377"/>
        <dbReference type="ChEBI" id="CHEBI:15378"/>
        <dbReference type="ChEBI" id="CHEBI:18072"/>
        <dbReference type="ChEBI" id="CHEBI:58639"/>
        <dbReference type="EC" id="3.5.2.17"/>
    </reaction>
</comment>
<comment type="function">
    <text evidence="2">Catalyzes the hydrolysis of 5-hydroxyisourate (HIU) to 2-oxo-4-hydroxy-4-carboxy-5-ureidoimidazoline (OHCU).</text>
</comment>
<evidence type="ECO:0000313" key="10">
    <source>
        <dbReference type="EMBL" id="GIG31345.1"/>
    </source>
</evidence>
<reference evidence="11 12" key="1">
    <citation type="submission" date="2020-07" db="EMBL/GenBank/DDBJ databases">
        <title>Sequencing the genomes of 1000 actinobacteria strains.</title>
        <authorList>
            <person name="Klenk H.-P."/>
        </authorList>
    </citation>
    <scope>NUCLEOTIDE SEQUENCE [LARGE SCALE GENOMIC DNA]</scope>
    <source>
        <strain evidence="11 12">DSM 24482</strain>
    </source>
</reference>
<dbReference type="PRINTS" id="PR00189">
    <property type="entry name" value="TRNSTHYRETIN"/>
</dbReference>
<dbReference type="Gene3D" id="2.60.40.180">
    <property type="entry name" value="Transthyretin/hydroxyisourate hydrolase domain"/>
    <property type="match status" value="1"/>
</dbReference>
<keyword evidence="6 8" id="KW-0378">Hydrolase</keyword>
<dbReference type="InterPro" id="IPR000895">
    <property type="entry name" value="Transthyretin/HIU_hydrolase"/>
</dbReference>
<evidence type="ECO:0000256" key="1">
    <source>
        <dbReference type="ARBA" id="ARBA00001043"/>
    </source>
</evidence>
<dbReference type="AlphaFoldDB" id="A0A7Y9FER7"/>
<dbReference type="Proteomes" id="UP000577956">
    <property type="component" value="Unassembled WGS sequence"/>
</dbReference>
<dbReference type="PANTHER" id="PTHR10395:SF7">
    <property type="entry name" value="5-HYDROXYISOURATE HYDROLASE"/>
    <property type="match status" value="1"/>
</dbReference>
<dbReference type="InterPro" id="IPR023418">
    <property type="entry name" value="Thyroxine_BS"/>
</dbReference>
<evidence type="ECO:0000313" key="11">
    <source>
        <dbReference type="EMBL" id="NYD85647.1"/>
    </source>
</evidence>
<evidence type="ECO:0000256" key="6">
    <source>
        <dbReference type="ARBA" id="ARBA00022801"/>
    </source>
</evidence>
<evidence type="ECO:0000313" key="13">
    <source>
        <dbReference type="Proteomes" id="UP000618382"/>
    </source>
</evidence>
<dbReference type="InterPro" id="IPR023416">
    <property type="entry name" value="Transthyretin/HIU_hydrolase_d"/>
</dbReference>
<evidence type="ECO:0000256" key="5">
    <source>
        <dbReference type="ARBA" id="ARBA00022631"/>
    </source>
</evidence>
<dbReference type="PANTHER" id="PTHR10395">
    <property type="entry name" value="URICASE AND TRANSTHYRETIN-RELATED"/>
    <property type="match status" value="1"/>
</dbReference>
<keyword evidence="13" id="KW-1185">Reference proteome</keyword>
<gene>
    <name evidence="11" type="ORF">BKA21_001196</name>
    <name evidence="10" type="ORF">Col01nite_05040</name>
</gene>
<dbReference type="EMBL" id="JACCBK010000001">
    <property type="protein sequence ID" value="NYD85647.1"/>
    <property type="molecule type" value="Genomic_DNA"/>
</dbReference>
<evidence type="ECO:0000256" key="3">
    <source>
        <dbReference type="ARBA" id="ARBA00009850"/>
    </source>
</evidence>
<evidence type="ECO:0000256" key="8">
    <source>
        <dbReference type="RuleBase" id="RU361270"/>
    </source>
</evidence>
<organism evidence="11 12">
    <name type="scientific">Cellulomonas oligotrophica</name>
    <dbReference type="NCBI Taxonomy" id="931536"/>
    <lineage>
        <taxon>Bacteria</taxon>
        <taxon>Bacillati</taxon>
        <taxon>Actinomycetota</taxon>
        <taxon>Actinomycetes</taxon>
        <taxon>Micrococcales</taxon>
        <taxon>Cellulomonadaceae</taxon>
        <taxon>Cellulomonas</taxon>
    </lineage>
</organism>
<dbReference type="Pfam" id="PF00576">
    <property type="entry name" value="Transthyretin"/>
    <property type="match status" value="1"/>
</dbReference>
<dbReference type="GO" id="GO:0006144">
    <property type="term" value="P:purine nucleobase metabolic process"/>
    <property type="evidence" value="ECO:0007669"/>
    <property type="project" value="UniProtKB-KW"/>
</dbReference>
<dbReference type="SUPFAM" id="SSF49472">
    <property type="entry name" value="Transthyretin (synonym: prealbumin)"/>
    <property type="match status" value="1"/>
</dbReference>
<feature type="binding site" evidence="7">
    <location>
        <position position="7"/>
    </location>
    <ligand>
        <name>substrate</name>
    </ligand>
</feature>
<feature type="binding site" evidence="7">
    <location>
        <position position="42"/>
    </location>
    <ligand>
        <name>substrate</name>
    </ligand>
</feature>
<dbReference type="PROSITE" id="PS00768">
    <property type="entry name" value="TRANSTHYRETIN_1"/>
    <property type="match status" value="1"/>
</dbReference>
<dbReference type="GO" id="GO:0033971">
    <property type="term" value="F:hydroxyisourate hydrolase activity"/>
    <property type="evidence" value="ECO:0007669"/>
    <property type="project" value="UniProtKB-EC"/>
</dbReference>
<feature type="domain" description="Transthyretin/hydroxyisourate hydrolase" evidence="9">
    <location>
        <begin position="5"/>
        <end position="105"/>
    </location>
</feature>
<dbReference type="EC" id="3.5.2.17" evidence="8"/>
<dbReference type="InterPro" id="IPR036817">
    <property type="entry name" value="Transthyretin/HIU_hydrolase_sf"/>
</dbReference>
<dbReference type="RefSeq" id="WP_140457420.1">
    <property type="nucleotide sequence ID" value="NZ_BAABFI010000014.1"/>
</dbReference>
<dbReference type="EMBL" id="BONN01000001">
    <property type="protein sequence ID" value="GIG31345.1"/>
    <property type="molecule type" value="Genomic_DNA"/>
</dbReference>
<dbReference type="InterPro" id="IPR014306">
    <property type="entry name" value="Hydroxyisourate_hydrolase"/>
</dbReference>
<dbReference type="NCBIfam" id="TIGR02962">
    <property type="entry name" value="hdxy_isourate"/>
    <property type="match status" value="1"/>
</dbReference>
<reference evidence="10 13" key="2">
    <citation type="submission" date="2021-01" db="EMBL/GenBank/DDBJ databases">
        <title>Whole genome shotgun sequence of Cellulomonas oligotrophica NBRC 109435.</title>
        <authorList>
            <person name="Komaki H."/>
            <person name="Tamura T."/>
        </authorList>
    </citation>
    <scope>NUCLEOTIDE SEQUENCE [LARGE SCALE GENOMIC DNA]</scope>
    <source>
        <strain evidence="10 13">NBRC 109435</strain>
    </source>
</reference>
<sequence>MSTCSTHVLDAAAGRPAVGVEVTLLAADGTVLEEGRTDDDGRLRWATTLPTGTYGLRFATGAWFARAGVPTIHAAVHLEVHLDDAQPHHHLALLLSPFAYTTYRGS</sequence>
<evidence type="ECO:0000256" key="2">
    <source>
        <dbReference type="ARBA" id="ARBA00002704"/>
    </source>
</evidence>
<protein>
    <recommendedName>
        <fullName evidence="8">5-hydroxyisourate hydrolase</fullName>
        <shortName evidence="8">HIU hydrolase</shortName>
        <shortName evidence="8">HIUHase</shortName>
        <ecNumber evidence="8">3.5.2.17</ecNumber>
    </recommendedName>
</protein>
<proteinExistence type="inferred from homology"/>
<evidence type="ECO:0000259" key="9">
    <source>
        <dbReference type="Pfam" id="PF00576"/>
    </source>
</evidence>
<evidence type="ECO:0000313" key="12">
    <source>
        <dbReference type="Proteomes" id="UP000577956"/>
    </source>
</evidence>
<dbReference type="Proteomes" id="UP000618382">
    <property type="component" value="Unassembled WGS sequence"/>
</dbReference>
<comment type="similarity">
    <text evidence="3 8">Belongs to the transthyretin family. 5-hydroxyisourate hydrolase subfamily.</text>
</comment>
<accession>A0A7Y9FER7</accession>
<comment type="subunit">
    <text evidence="4 8">Homotetramer.</text>
</comment>
<keyword evidence="5 8" id="KW-0659">Purine metabolism</keyword>
<name>A0A7Y9FER7_9CELL</name>
<comment type="caution">
    <text evidence="11">The sequence shown here is derived from an EMBL/GenBank/DDBJ whole genome shotgun (WGS) entry which is preliminary data.</text>
</comment>
<feature type="binding site" evidence="7">
    <location>
        <position position="103"/>
    </location>
    <ligand>
        <name>substrate</name>
    </ligand>
</feature>